<evidence type="ECO:0000256" key="2">
    <source>
        <dbReference type="ARBA" id="ARBA00022676"/>
    </source>
</evidence>
<evidence type="ECO:0000256" key="1">
    <source>
        <dbReference type="ARBA" id="ARBA00004606"/>
    </source>
</evidence>
<evidence type="ECO:0000256" key="3">
    <source>
        <dbReference type="ARBA" id="ARBA00022679"/>
    </source>
</evidence>
<dbReference type="Pfam" id="PF02485">
    <property type="entry name" value="Branch"/>
    <property type="match status" value="1"/>
</dbReference>
<organism evidence="6">
    <name type="scientific">seawater metagenome</name>
    <dbReference type="NCBI Taxonomy" id="1561972"/>
    <lineage>
        <taxon>unclassified sequences</taxon>
        <taxon>metagenomes</taxon>
        <taxon>ecological metagenomes</taxon>
    </lineage>
</organism>
<sequence>MKDFIKFILCLALILFILHKIDEKRCKNKKKELFDNNQKQKLAFCFLTVNDINQPKIWNKFFDIDNSYYNIYMHPKNADNVKSFMKDYIIPKYVETAWGNISLTDATFLMLKEAYKDPNNKKMILVSDSCIPLKKLENIYKILLENDNSWFNYYKPSTYVNSHYDRIQKLDPTIKNSSFIQEQWMVLDRNHVKLIIENYIKLRYHFLKPKLIPDEILFITLLFHLNPNMKNELQFPEHTRYEFKSHRFITFADWYYKGRLVNSFHPITFDKVDEEVLNKLKKVNTLFARKFSNSSDIHKYWDNLVK</sequence>
<name>A0A5E8CJR1_9ZZZZ</name>
<dbReference type="EMBL" id="CABVLZ010000005">
    <property type="protein sequence ID" value="VVU95531.1"/>
    <property type="molecule type" value="Genomic_DNA"/>
</dbReference>
<dbReference type="PANTHER" id="PTHR31042">
    <property type="entry name" value="CORE-2/I-BRANCHING BETA-1,6-N-ACETYLGLUCOSAMINYLTRANSFERASE FAMILY PROTEIN-RELATED"/>
    <property type="match status" value="1"/>
</dbReference>
<reference evidence="6" key="1">
    <citation type="submission" date="2019-09" db="EMBL/GenBank/DDBJ databases">
        <authorList>
            <person name="Needham M D."/>
        </authorList>
    </citation>
    <scope>NUCLEOTIDE SEQUENCE</scope>
</reference>
<gene>
    <name evidence="6" type="ORF">CPAV1605_1282</name>
</gene>
<keyword evidence="2" id="KW-0328">Glycosyltransferase</keyword>
<dbReference type="InterPro" id="IPR044174">
    <property type="entry name" value="BC10-like"/>
</dbReference>
<keyword evidence="3" id="KW-0808">Transferase</keyword>
<accession>A0A5E8CJR1</accession>
<keyword evidence="4" id="KW-0472">Membrane</keyword>
<evidence type="ECO:0000256" key="5">
    <source>
        <dbReference type="ARBA" id="ARBA00023180"/>
    </source>
</evidence>
<proteinExistence type="predicted"/>
<dbReference type="GO" id="GO:0016757">
    <property type="term" value="F:glycosyltransferase activity"/>
    <property type="evidence" value="ECO:0007669"/>
    <property type="project" value="UniProtKB-KW"/>
</dbReference>
<dbReference type="InterPro" id="IPR003406">
    <property type="entry name" value="Glyco_trans_14"/>
</dbReference>
<dbReference type="GO" id="GO:0016020">
    <property type="term" value="C:membrane"/>
    <property type="evidence" value="ECO:0007669"/>
    <property type="project" value="UniProtKB-SubCell"/>
</dbReference>
<protein>
    <submittedName>
        <fullName evidence="6">Core-2/I-Branching enzyme</fullName>
    </submittedName>
</protein>
<evidence type="ECO:0000313" key="6">
    <source>
        <dbReference type="EMBL" id="VVU95531.1"/>
    </source>
</evidence>
<evidence type="ECO:0000256" key="4">
    <source>
        <dbReference type="ARBA" id="ARBA00023136"/>
    </source>
</evidence>
<dbReference type="PANTHER" id="PTHR31042:SF150">
    <property type="entry name" value="OS06G0661900 PROTEIN"/>
    <property type="match status" value="1"/>
</dbReference>
<comment type="subcellular location">
    <subcellularLocation>
        <location evidence="1">Membrane</location>
        <topology evidence="1">Single-pass type II membrane protein</topology>
    </subcellularLocation>
</comment>
<keyword evidence="5" id="KW-0325">Glycoprotein</keyword>
<dbReference type="AlphaFoldDB" id="A0A5E8CJR1"/>